<evidence type="ECO:0000256" key="3">
    <source>
        <dbReference type="PROSITE-ProRule" id="PRU00023"/>
    </source>
</evidence>
<feature type="repeat" description="ANK" evidence="3">
    <location>
        <begin position="172"/>
        <end position="210"/>
    </location>
</feature>
<accession>A0A9D4ELV8</accession>
<dbReference type="PROSITE" id="PS50297">
    <property type="entry name" value="ANK_REP_REGION"/>
    <property type="match status" value="3"/>
</dbReference>
<reference evidence="4" key="1">
    <citation type="journal article" date="2019" name="bioRxiv">
        <title>The Genome of the Zebra Mussel, Dreissena polymorpha: A Resource for Invasive Species Research.</title>
        <authorList>
            <person name="McCartney M.A."/>
            <person name="Auch B."/>
            <person name="Kono T."/>
            <person name="Mallez S."/>
            <person name="Zhang Y."/>
            <person name="Obille A."/>
            <person name="Becker A."/>
            <person name="Abrahante J.E."/>
            <person name="Garbe J."/>
            <person name="Badalamenti J.P."/>
            <person name="Herman A."/>
            <person name="Mangelson H."/>
            <person name="Liachko I."/>
            <person name="Sullivan S."/>
            <person name="Sone E.D."/>
            <person name="Koren S."/>
            <person name="Silverstein K.A.T."/>
            <person name="Beckman K.B."/>
            <person name="Gohl D.M."/>
        </authorList>
    </citation>
    <scope>NUCLEOTIDE SEQUENCE</scope>
    <source>
        <strain evidence="4">Duluth1</strain>
        <tissue evidence="4">Whole animal</tissue>
    </source>
</reference>
<dbReference type="InterPro" id="IPR036770">
    <property type="entry name" value="Ankyrin_rpt-contain_sf"/>
</dbReference>
<dbReference type="PRINTS" id="PR01415">
    <property type="entry name" value="ANKYRIN"/>
</dbReference>
<keyword evidence="5" id="KW-1185">Reference proteome</keyword>
<reference evidence="4" key="2">
    <citation type="submission" date="2020-11" db="EMBL/GenBank/DDBJ databases">
        <authorList>
            <person name="McCartney M.A."/>
            <person name="Auch B."/>
            <person name="Kono T."/>
            <person name="Mallez S."/>
            <person name="Becker A."/>
            <person name="Gohl D.M."/>
            <person name="Silverstein K.A.T."/>
            <person name="Koren S."/>
            <person name="Bechman K.B."/>
            <person name="Herman A."/>
            <person name="Abrahante J.E."/>
            <person name="Garbe J."/>
        </authorList>
    </citation>
    <scope>NUCLEOTIDE SEQUENCE</scope>
    <source>
        <strain evidence="4">Duluth1</strain>
        <tissue evidence="4">Whole animal</tissue>
    </source>
</reference>
<dbReference type="PANTHER" id="PTHR24180:SF45">
    <property type="entry name" value="POLY [ADP-RIBOSE] POLYMERASE TANKYRASE"/>
    <property type="match status" value="1"/>
</dbReference>
<protein>
    <submittedName>
        <fullName evidence="4">Uncharacterized protein</fullName>
    </submittedName>
</protein>
<feature type="repeat" description="ANK" evidence="3">
    <location>
        <begin position="139"/>
        <end position="171"/>
    </location>
</feature>
<comment type="caution">
    <text evidence="4">The sequence shown here is derived from an EMBL/GenBank/DDBJ whole genome shotgun (WGS) entry which is preliminary data.</text>
</comment>
<dbReference type="PANTHER" id="PTHR24180">
    <property type="entry name" value="CYCLIN-DEPENDENT KINASE INHIBITOR 2C-RELATED"/>
    <property type="match status" value="1"/>
</dbReference>
<evidence type="ECO:0000256" key="1">
    <source>
        <dbReference type="ARBA" id="ARBA00022737"/>
    </source>
</evidence>
<sequence length="605" mass="67585">MRGRTKASEFASEKDHIPILQLFTPLIKQRYISMGLAASRQEAFWEACGFGNVERAKHFLQEGDIDVNWVSYTNDCCPIHVASQGKPEIVQLLLDHKCDVNVRDNRGNLPIHHAAMKGHTTIVQMLINAGSEINAQEKNGWTALHNAAYWCQSEVVKLLVKNGCDVHKQNKDERTALHECARSQCREELHLGEIARTLIEAGCDINSKSSDWGEADLTGLMYTAYHNHPDVAAALIEAGCELDAVGTTFWTALHWAADRGNDELVYMLLEAGINPTIRDMRGETAYDRAKSDQMREVLKTAIDLHKELNAMKVTPILQVLKSTPKTADSFKPKCDVNFKSQSLLPKDWKTSNSLNVKNLINEKKSKLAAMTSEKYRSELARRTGTAMIKDEDVKTAETEEKKDFQKDSFVETDTSDSFSKGAENISLCSETEVTADDQIESFHIDAAEFGSTVEKSDISSDETCKMETEVEYVKTDDVYMIEHVHGNTEELGSTLVKLKEANHVSSVEIVKTDCDIVITDIRESEQASGKNLKDCDRDHALKEIVGDFKVELETMKDERKYSEDTICEGHKVGCGSTCEGNEKVGFDKDIAKQLVTETGDNEALQ</sequence>
<evidence type="ECO:0000313" key="5">
    <source>
        <dbReference type="Proteomes" id="UP000828390"/>
    </source>
</evidence>
<proteinExistence type="predicted"/>
<evidence type="ECO:0000256" key="2">
    <source>
        <dbReference type="ARBA" id="ARBA00023043"/>
    </source>
</evidence>
<dbReference type="EMBL" id="JAIWYP010000008">
    <property type="protein sequence ID" value="KAH3782305.1"/>
    <property type="molecule type" value="Genomic_DNA"/>
</dbReference>
<name>A0A9D4ELV8_DREPO</name>
<dbReference type="Proteomes" id="UP000828390">
    <property type="component" value="Unassembled WGS sequence"/>
</dbReference>
<dbReference type="Pfam" id="PF12796">
    <property type="entry name" value="Ank_2"/>
    <property type="match status" value="2"/>
</dbReference>
<organism evidence="4 5">
    <name type="scientific">Dreissena polymorpha</name>
    <name type="common">Zebra mussel</name>
    <name type="synonym">Mytilus polymorpha</name>
    <dbReference type="NCBI Taxonomy" id="45954"/>
    <lineage>
        <taxon>Eukaryota</taxon>
        <taxon>Metazoa</taxon>
        <taxon>Spiralia</taxon>
        <taxon>Lophotrochozoa</taxon>
        <taxon>Mollusca</taxon>
        <taxon>Bivalvia</taxon>
        <taxon>Autobranchia</taxon>
        <taxon>Heteroconchia</taxon>
        <taxon>Euheterodonta</taxon>
        <taxon>Imparidentia</taxon>
        <taxon>Neoheterodontei</taxon>
        <taxon>Myida</taxon>
        <taxon>Dreissenoidea</taxon>
        <taxon>Dreissenidae</taxon>
        <taxon>Dreissena</taxon>
    </lineage>
</organism>
<keyword evidence="1" id="KW-0677">Repeat</keyword>
<dbReference type="PROSITE" id="PS50088">
    <property type="entry name" value="ANK_REPEAT"/>
    <property type="match status" value="4"/>
</dbReference>
<keyword evidence="2 3" id="KW-0040">ANK repeat</keyword>
<dbReference type="SMART" id="SM00248">
    <property type="entry name" value="ANK"/>
    <property type="match status" value="7"/>
</dbReference>
<dbReference type="SUPFAM" id="SSF48403">
    <property type="entry name" value="Ankyrin repeat"/>
    <property type="match status" value="1"/>
</dbReference>
<feature type="repeat" description="ANK" evidence="3">
    <location>
        <begin position="248"/>
        <end position="280"/>
    </location>
</feature>
<gene>
    <name evidence="4" type="ORF">DPMN_160219</name>
</gene>
<dbReference type="Gene3D" id="1.25.40.20">
    <property type="entry name" value="Ankyrin repeat-containing domain"/>
    <property type="match status" value="2"/>
</dbReference>
<dbReference type="AlphaFoldDB" id="A0A9D4ELV8"/>
<evidence type="ECO:0000313" key="4">
    <source>
        <dbReference type="EMBL" id="KAH3782305.1"/>
    </source>
</evidence>
<feature type="repeat" description="ANK" evidence="3">
    <location>
        <begin position="106"/>
        <end position="138"/>
    </location>
</feature>
<dbReference type="InterPro" id="IPR051637">
    <property type="entry name" value="Ank_repeat_dom-contain_49"/>
</dbReference>
<dbReference type="InterPro" id="IPR002110">
    <property type="entry name" value="Ankyrin_rpt"/>
</dbReference>